<proteinExistence type="predicted"/>
<dbReference type="EMBL" id="BGPR01073170">
    <property type="protein sequence ID" value="GBO45857.1"/>
    <property type="molecule type" value="Genomic_DNA"/>
</dbReference>
<protein>
    <submittedName>
        <fullName evidence="1">Uncharacterized protein</fullName>
    </submittedName>
</protein>
<evidence type="ECO:0000313" key="2">
    <source>
        <dbReference type="Proteomes" id="UP000499080"/>
    </source>
</evidence>
<name>A0A4Y2XCD3_ARAVE</name>
<gene>
    <name evidence="1" type="ORF">AVEN_212082_1</name>
</gene>
<accession>A0A4Y2XCD3</accession>
<reference evidence="1 2" key="1">
    <citation type="journal article" date="2019" name="Sci. Rep.">
        <title>Orb-weaving spider Araneus ventricosus genome elucidates the spidroin gene catalogue.</title>
        <authorList>
            <person name="Kono N."/>
            <person name="Nakamura H."/>
            <person name="Ohtoshi R."/>
            <person name="Moran D.A.P."/>
            <person name="Shinohara A."/>
            <person name="Yoshida Y."/>
            <person name="Fujiwara M."/>
            <person name="Mori M."/>
            <person name="Tomita M."/>
            <person name="Arakawa K."/>
        </authorList>
    </citation>
    <scope>NUCLEOTIDE SEQUENCE [LARGE SCALE GENOMIC DNA]</scope>
</reference>
<comment type="caution">
    <text evidence="1">The sequence shown here is derived from an EMBL/GenBank/DDBJ whole genome shotgun (WGS) entry which is preliminary data.</text>
</comment>
<dbReference type="AlphaFoldDB" id="A0A4Y2XCD3"/>
<organism evidence="1 2">
    <name type="scientific">Araneus ventricosus</name>
    <name type="common">Orbweaver spider</name>
    <name type="synonym">Epeira ventricosa</name>
    <dbReference type="NCBI Taxonomy" id="182803"/>
    <lineage>
        <taxon>Eukaryota</taxon>
        <taxon>Metazoa</taxon>
        <taxon>Ecdysozoa</taxon>
        <taxon>Arthropoda</taxon>
        <taxon>Chelicerata</taxon>
        <taxon>Arachnida</taxon>
        <taxon>Araneae</taxon>
        <taxon>Araneomorphae</taxon>
        <taxon>Entelegynae</taxon>
        <taxon>Araneoidea</taxon>
        <taxon>Araneidae</taxon>
        <taxon>Araneus</taxon>
    </lineage>
</organism>
<evidence type="ECO:0000313" key="1">
    <source>
        <dbReference type="EMBL" id="GBO45857.1"/>
    </source>
</evidence>
<dbReference type="Proteomes" id="UP000499080">
    <property type="component" value="Unassembled WGS sequence"/>
</dbReference>
<sequence length="88" mass="9651">MVLIIFDACSRDGQERMLLTSSGCTPSTFTRSADHSPRLQTILITSLGGVPCRVQAFRKTFTIQPLALIPTFNVINNINTHLGAKFCP</sequence>
<keyword evidence="2" id="KW-1185">Reference proteome</keyword>